<evidence type="ECO:0000256" key="1">
    <source>
        <dbReference type="ARBA" id="ARBA00004429"/>
    </source>
</evidence>
<feature type="transmembrane region" description="Helical" evidence="8">
    <location>
        <begin position="247"/>
        <end position="269"/>
    </location>
</feature>
<sequence>MTGVGDGLPLDLLMVAALIGGILLGYPVAFTIAGVATLFAGLGWALGQFDVALLGALGQRAFGLLTNDVLIAIPLFVFMGVVLEKSRIAEDLMETMGRLFGPLRGGLGVSVVVVGALLAASTGIVGATVVAMGMIALPTMLRNRYDTPLACGIVCTSGTLGQIIPPSTLLIILSDVMSNAYQQAQYEQGKFTIETLSVGQMFAAALMPGLMLVGIYIAYLLGRAWLRPADAPAMAAAREDRPDLTAVLKAVVPPVLLIVAVLGSILGGVATPTEAASVGAVGAVLMAGARLGGAAGRSSRLILGGAGALLLLGVAAGAAPVRLQRGDAATLDWAMGAGYLALAGVGLAAAGAALRRLGGADLLKPALTGTLVITAMIFATILTASIFSLVFVGLGGEERIESILTAMPGGPTGALLFCMALIFALGFVLDFVEITVIVLPLIAPLLILMGHDPIWLSVLIAVNLQTSFLTPPFGFSLFYLRGAAPPSVSTGQIYRGVAPFIVLQLVGIALIWLWPPVTRWLPGMLY</sequence>
<feature type="transmembrane region" description="Helical" evidence="8">
    <location>
        <begin position="201"/>
        <end position="226"/>
    </location>
</feature>
<keyword evidence="3 7" id="KW-0997">Cell inner membrane</keyword>
<evidence type="ECO:0000313" key="10">
    <source>
        <dbReference type="EMBL" id="MBB4265925.1"/>
    </source>
</evidence>
<feature type="transmembrane region" description="Helical" evidence="8">
    <location>
        <begin position="454"/>
        <end position="480"/>
    </location>
</feature>
<dbReference type="RefSeq" id="WP_343058559.1">
    <property type="nucleotide sequence ID" value="NZ_JACIGK010000009.1"/>
</dbReference>
<proteinExistence type="predicted"/>
<evidence type="ECO:0000256" key="8">
    <source>
        <dbReference type="SAM" id="Phobius"/>
    </source>
</evidence>
<evidence type="ECO:0000313" key="11">
    <source>
        <dbReference type="Proteomes" id="UP000554286"/>
    </source>
</evidence>
<dbReference type="Pfam" id="PF06808">
    <property type="entry name" value="DctM"/>
    <property type="match status" value="1"/>
</dbReference>
<keyword evidence="4 8" id="KW-0812">Transmembrane</keyword>
<name>A0A7W6W9A9_9PROT</name>
<comment type="function">
    <text evidence="7">Part of the tripartite ATP-independent periplasmic (TRAP) transport system.</text>
</comment>
<dbReference type="InterPro" id="IPR010656">
    <property type="entry name" value="DctM"/>
</dbReference>
<feature type="transmembrane region" description="Helical" evidence="8">
    <location>
        <begin position="333"/>
        <end position="354"/>
    </location>
</feature>
<feature type="transmembrane region" description="Helical" evidence="8">
    <location>
        <begin position="301"/>
        <end position="321"/>
    </location>
</feature>
<evidence type="ECO:0000259" key="9">
    <source>
        <dbReference type="Pfam" id="PF06808"/>
    </source>
</evidence>
<organism evidence="10 11">
    <name type="scientific">Roseospira visakhapatnamensis</name>
    <dbReference type="NCBI Taxonomy" id="390880"/>
    <lineage>
        <taxon>Bacteria</taxon>
        <taxon>Pseudomonadati</taxon>
        <taxon>Pseudomonadota</taxon>
        <taxon>Alphaproteobacteria</taxon>
        <taxon>Rhodospirillales</taxon>
        <taxon>Rhodospirillaceae</taxon>
        <taxon>Roseospira</taxon>
    </lineage>
</organism>
<keyword evidence="5 8" id="KW-1133">Transmembrane helix</keyword>
<accession>A0A7W6W9A9</accession>
<feature type="transmembrane region" description="Helical" evidence="8">
    <location>
        <begin position="61"/>
        <end position="83"/>
    </location>
</feature>
<feature type="transmembrane region" description="Helical" evidence="8">
    <location>
        <begin position="149"/>
        <end position="173"/>
    </location>
</feature>
<evidence type="ECO:0000256" key="5">
    <source>
        <dbReference type="ARBA" id="ARBA00022989"/>
    </source>
</evidence>
<gene>
    <name evidence="10" type="ORF">GGD89_001550</name>
</gene>
<dbReference type="PANTHER" id="PTHR33362:SF7">
    <property type="entry name" value="SLL1103 PROTEIN"/>
    <property type="match status" value="1"/>
</dbReference>
<feature type="transmembrane region" description="Helical" evidence="8">
    <location>
        <begin position="414"/>
        <end position="442"/>
    </location>
</feature>
<dbReference type="Proteomes" id="UP000554286">
    <property type="component" value="Unassembled WGS sequence"/>
</dbReference>
<evidence type="ECO:0000256" key="2">
    <source>
        <dbReference type="ARBA" id="ARBA00022475"/>
    </source>
</evidence>
<feature type="domain" description="TRAP C4-dicarboxylate transport system permease DctM subunit" evidence="9">
    <location>
        <begin position="16"/>
        <end position="515"/>
    </location>
</feature>
<dbReference type="AlphaFoldDB" id="A0A7W6W9A9"/>
<keyword evidence="7" id="KW-0813">Transport</keyword>
<protein>
    <submittedName>
        <fullName evidence="10">TRAP-type mannitol/chloroaromatic compound transport system permease large subunit</fullName>
    </submittedName>
</protein>
<keyword evidence="11" id="KW-1185">Reference proteome</keyword>
<comment type="subcellular location">
    <subcellularLocation>
        <location evidence="1 7">Cell inner membrane</location>
        <topology evidence="1 7">Multi-pass membrane protein</topology>
    </subcellularLocation>
</comment>
<dbReference type="GO" id="GO:0005886">
    <property type="term" value="C:plasma membrane"/>
    <property type="evidence" value="ECO:0007669"/>
    <property type="project" value="UniProtKB-SubCell"/>
</dbReference>
<dbReference type="EMBL" id="JACIGK010000009">
    <property type="protein sequence ID" value="MBB4265925.1"/>
    <property type="molecule type" value="Genomic_DNA"/>
</dbReference>
<dbReference type="GO" id="GO:0022857">
    <property type="term" value="F:transmembrane transporter activity"/>
    <property type="evidence" value="ECO:0007669"/>
    <property type="project" value="UniProtKB-UniRule"/>
</dbReference>
<feature type="transmembrane region" description="Helical" evidence="8">
    <location>
        <begin position="492"/>
        <end position="514"/>
    </location>
</feature>
<evidence type="ECO:0000256" key="3">
    <source>
        <dbReference type="ARBA" id="ARBA00022519"/>
    </source>
</evidence>
<feature type="transmembrane region" description="Helical" evidence="8">
    <location>
        <begin position="107"/>
        <end position="137"/>
    </location>
</feature>
<feature type="transmembrane region" description="Helical" evidence="8">
    <location>
        <begin position="275"/>
        <end position="294"/>
    </location>
</feature>
<keyword evidence="6 8" id="KW-0472">Membrane</keyword>
<evidence type="ECO:0000256" key="6">
    <source>
        <dbReference type="ARBA" id="ARBA00023136"/>
    </source>
</evidence>
<dbReference type="PANTHER" id="PTHR33362">
    <property type="entry name" value="SIALIC ACID TRAP TRANSPORTER PERMEASE PROTEIN SIAT-RELATED"/>
    <property type="match status" value="1"/>
</dbReference>
<feature type="transmembrane region" description="Helical" evidence="8">
    <location>
        <begin position="12"/>
        <end position="40"/>
    </location>
</feature>
<keyword evidence="2" id="KW-1003">Cell membrane</keyword>
<reference evidence="10 11" key="1">
    <citation type="submission" date="2020-08" db="EMBL/GenBank/DDBJ databases">
        <title>Genome sequencing of Purple Non-Sulfur Bacteria from various extreme environments.</title>
        <authorList>
            <person name="Mayer M."/>
        </authorList>
    </citation>
    <scope>NUCLEOTIDE SEQUENCE [LARGE SCALE GENOMIC DNA]</scope>
    <source>
        <strain evidence="10 11">JA131</strain>
    </source>
</reference>
<dbReference type="InterPro" id="IPR004681">
    <property type="entry name" value="TRAP_DctM"/>
</dbReference>
<evidence type="ECO:0000256" key="7">
    <source>
        <dbReference type="RuleBase" id="RU369079"/>
    </source>
</evidence>
<feature type="transmembrane region" description="Helical" evidence="8">
    <location>
        <begin position="366"/>
        <end position="394"/>
    </location>
</feature>
<comment type="caution">
    <text evidence="10">The sequence shown here is derived from an EMBL/GenBank/DDBJ whole genome shotgun (WGS) entry which is preliminary data.</text>
</comment>
<evidence type="ECO:0000256" key="4">
    <source>
        <dbReference type="ARBA" id="ARBA00022692"/>
    </source>
</evidence>